<keyword evidence="1" id="KW-0812">Transmembrane</keyword>
<name>A0A364KZ19_TALAM</name>
<dbReference type="Proteomes" id="UP000249363">
    <property type="component" value="Unassembled WGS sequence"/>
</dbReference>
<feature type="transmembrane region" description="Helical" evidence="1">
    <location>
        <begin position="42"/>
        <end position="63"/>
    </location>
</feature>
<proteinExistence type="predicted"/>
<evidence type="ECO:0000313" key="2">
    <source>
        <dbReference type="EMBL" id="RAO68788.1"/>
    </source>
</evidence>
<dbReference type="EMBL" id="MIKG01000008">
    <property type="protein sequence ID" value="RAO68788.1"/>
    <property type="molecule type" value="Genomic_DNA"/>
</dbReference>
<gene>
    <name evidence="2" type="ORF">BHQ10_004800</name>
</gene>
<protein>
    <submittedName>
        <fullName evidence="2">Uncharacterized protein</fullName>
    </submittedName>
</protein>
<comment type="caution">
    <text evidence="2">The sequence shown here is derived from an EMBL/GenBank/DDBJ whole genome shotgun (WGS) entry which is preliminary data.</text>
</comment>
<keyword evidence="1" id="KW-0472">Membrane</keyword>
<sequence>MATTLGQPPFFTYFAWDSSSNAAQLEGAMNGLFQAGGPDTPAASAAVLFLFQHIASMLLFRLLRFYLTASFIFVLSRDIAKLFDNSVEPANVKAVTKQIEVV</sequence>
<dbReference type="AlphaFoldDB" id="A0A364KZ19"/>
<dbReference type="RefSeq" id="XP_040733304.1">
    <property type="nucleotide sequence ID" value="XM_040877206.1"/>
</dbReference>
<keyword evidence="3" id="KW-1185">Reference proteome</keyword>
<dbReference type="GeneID" id="63794016"/>
<evidence type="ECO:0000256" key="1">
    <source>
        <dbReference type="SAM" id="Phobius"/>
    </source>
</evidence>
<accession>A0A364KZ19</accession>
<reference evidence="2 3" key="1">
    <citation type="journal article" date="2017" name="Biotechnol. Biofuels">
        <title>Differential beta-glucosidase expression as a function of carbon source availability in Talaromyces amestolkiae: a genomic and proteomic approach.</title>
        <authorList>
            <person name="de Eugenio L.I."/>
            <person name="Mendez-Liter J.A."/>
            <person name="Nieto-Dominguez M."/>
            <person name="Alonso L."/>
            <person name="Gil-Munoz J."/>
            <person name="Barriuso J."/>
            <person name="Prieto A."/>
            <person name="Martinez M.J."/>
        </authorList>
    </citation>
    <scope>NUCLEOTIDE SEQUENCE [LARGE SCALE GENOMIC DNA]</scope>
    <source>
        <strain evidence="2 3">CIB</strain>
    </source>
</reference>
<evidence type="ECO:0000313" key="3">
    <source>
        <dbReference type="Proteomes" id="UP000249363"/>
    </source>
</evidence>
<organism evidence="2 3">
    <name type="scientific">Talaromyces amestolkiae</name>
    <dbReference type="NCBI Taxonomy" id="1196081"/>
    <lineage>
        <taxon>Eukaryota</taxon>
        <taxon>Fungi</taxon>
        <taxon>Dikarya</taxon>
        <taxon>Ascomycota</taxon>
        <taxon>Pezizomycotina</taxon>
        <taxon>Eurotiomycetes</taxon>
        <taxon>Eurotiomycetidae</taxon>
        <taxon>Eurotiales</taxon>
        <taxon>Trichocomaceae</taxon>
        <taxon>Talaromyces</taxon>
        <taxon>Talaromyces sect. Talaromyces</taxon>
    </lineage>
</organism>
<keyword evidence="1" id="KW-1133">Transmembrane helix</keyword>